<dbReference type="CDD" id="cd04453">
    <property type="entry name" value="S1_RNase_E"/>
    <property type="match status" value="1"/>
</dbReference>
<evidence type="ECO:0000256" key="2">
    <source>
        <dbReference type="ARBA" id="ARBA00022723"/>
    </source>
</evidence>
<evidence type="ECO:0000256" key="5">
    <source>
        <dbReference type="ARBA" id="ARBA00022884"/>
    </source>
</evidence>
<accession>A0ABX7VSN4</accession>
<dbReference type="InterPro" id="IPR004659">
    <property type="entry name" value="RNase_E/G"/>
</dbReference>
<keyword evidence="3" id="KW-0378">Hydrolase</keyword>
<keyword evidence="5" id="KW-0694">RNA-binding</keyword>
<gene>
    <name evidence="7" type="ORF">ERJ70_12015</name>
</gene>
<comment type="cofactor">
    <cofactor evidence="1">
        <name>Mg(2+)</name>
        <dbReference type="ChEBI" id="CHEBI:18420"/>
    </cofactor>
</comment>
<dbReference type="InterPro" id="IPR003029">
    <property type="entry name" value="S1_domain"/>
</dbReference>
<dbReference type="PANTHER" id="PTHR30001">
    <property type="entry name" value="RIBONUCLEASE"/>
    <property type="match status" value="1"/>
</dbReference>
<dbReference type="InterPro" id="IPR019307">
    <property type="entry name" value="RNA-bd_AU-1/RNase_E/G"/>
</dbReference>
<dbReference type="Pfam" id="PF10150">
    <property type="entry name" value="RNase_E_G"/>
    <property type="match status" value="1"/>
</dbReference>
<name>A0ABX7VSN4_9BACI</name>
<dbReference type="EMBL" id="CP046956">
    <property type="protein sequence ID" value="QTM99951.1"/>
    <property type="molecule type" value="Genomic_DNA"/>
</dbReference>
<sequence>MLTIYIQAQATEKVGIIEENGEIKEFVVDRPGWEDQVGNIYQAQVSKIEKGLQAAFVDFGSSRPGFLLKKELPEGKKNPERKLENMLTQGQRLFVQVQKAAYGEKGAKLTANLTLPGISIIYMPFGGYVAVSKKIAEPQRSEWREKLGTILNQEEGVIIRTSAAQTDFALVAEELNRLRRQWKEISGKAVSVKTPSCIFEDQLIPDRLLRSFAPEKMDKVVIDSANLVRSVRQAFPALAEKTEWKKDLIKELPYSVNQLFENAIRSRVKLPKGVELYIDQTEALTVIDVNSASFTGRNSKQHTAVKTNRIAAEEIARQLRLRNIAGIIIVDFINMDKEEDRSELIRHFRQHLTDDPIRTEIYGFTKLGLLEMTRKRESYSLSYLLQDNSNSGLGLSASTRVYMLERDLYDASYSGADAVVVVASYEFIKLFSQLLSLPELSAKLGNSLYMVTDNSLRAGYQIGFAGSQKQAEVYLGGKATESVDKLF</sequence>
<dbReference type="Proteomes" id="UP000665043">
    <property type="component" value="Chromosome"/>
</dbReference>
<keyword evidence="4" id="KW-0460">Magnesium</keyword>
<evidence type="ECO:0000256" key="4">
    <source>
        <dbReference type="ARBA" id="ARBA00022842"/>
    </source>
</evidence>
<evidence type="ECO:0000313" key="8">
    <source>
        <dbReference type="Proteomes" id="UP000665043"/>
    </source>
</evidence>
<evidence type="ECO:0000256" key="1">
    <source>
        <dbReference type="ARBA" id="ARBA00001946"/>
    </source>
</evidence>
<keyword evidence="8" id="KW-1185">Reference proteome</keyword>
<dbReference type="PROSITE" id="PS50126">
    <property type="entry name" value="S1"/>
    <property type="match status" value="1"/>
</dbReference>
<dbReference type="InterPro" id="IPR012340">
    <property type="entry name" value="NA-bd_OB-fold"/>
</dbReference>
<keyword evidence="2" id="KW-0479">Metal-binding</keyword>
<dbReference type="SUPFAM" id="SSF50249">
    <property type="entry name" value="Nucleic acid-binding proteins"/>
    <property type="match status" value="1"/>
</dbReference>
<dbReference type="RefSeq" id="WP_209365108.1">
    <property type="nucleotide sequence ID" value="NZ_CP046956.1"/>
</dbReference>
<dbReference type="SMART" id="SM00316">
    <property type="entry name" value="S1"/>
    <property type="match status" value="1"/>
</dbReference>
<protein>
    <submittedName>
        <fullName evidence="7">Rne/Rng family ribonuclease</fullName>
    </submittedName>
</protein>
<evidence type="ECO:0000256" key="3">
    <source>
        <dbReference type="ARBA" id="ARBA00022801"/>
    </source>
</evidence>
<reference evidence="7 8" key="1">
    <citation type="submission" date="2019-12" db="EMBL/GenBank/DDBJ databases">
        <title>The whole genome sequencing of a strain isolated from a Mars analog, Dalangtan Playa.</title>
        <authorList>
            <person name="Huang T."/>
        </authorList>
    </citation>
    <scope>NUCLEOTIDE SEQUENCE [LARGE SCALE GENOMIC DNA]</scope>
    <source>
        <strain evidence="7 8">DP4-553-S</strain>
    </source>
</reference>
<dbReference type="Gene3D" id="2.40.50.140">
    <property type="entry name" value="Nucleic acid-binding proteins"/>
    <property type="match status" value="1"/>
</dbReference>
<feature type="domain" description="S1 motif" evidence="6">
    <location>
        <begin position="38"/>
        <end position="112"/>
    </location>
</feature>
<organism evidence="7 8">
    <name type="scientific">Sediminibacillus dalangtanensis</name>
    <dbReference type="NCBI Taxonomy" id="2729421"/>
    <lineage>
        <taxon>Bacteria</taxon>
        <taxon>Bacillati</taxon>
        <taxon>Bacillota</taxon>
        <taxon>Bacilli</taxon>
        <taxon>Bacillales</taxon>
        <taxon>Bacillaceae</taxon>
        <taxon>Sediminibacillus</taxon>
    </lineage>
</organism>
<proteinExistence type="predicted"/>
<dbReference type="NCBIfam" id="TIGR00757">
    <property type="entry name" value="RNaseEG"/>
    <property type="match status" value="1"/>
</dbReference>
<evidence type="ECO:0000259" key="6">
    <source>
        <dbReference type="PROSITE" id="PS50126"/>
    </source>
</evidence>
<evidence type="ECO:0000313" key="7">
    <source>
        <dbReference type="EMBL" id="QTM99951.1"/>
    </source>
</evidence>
<dbReference type="PANTHER" id="PTHR30001:SF0">
    <property type="entry name" value="RIBONUCLEASE G"/>
    <property type="match status" value="1"/>
</dbReference>